<reference evidence="6" key="1">
    <citation type="journal article" date="2016" name="Gigascience">
        <title>De novo construction of an expanded transcriptome assembly for the western tarnished plant bug, Lygus hesperus.</title>
        <authorList>
            <person name="Tassone E.E."/>
            <person name="Geib S.M."/>
            <person name="Hall B."/>
            <person name="Fabrick J.A."/>
            <person name="Brent C.S."/>
            <person name="Hull J.J."/>
        </authorList>
    </citation>
    <scope>NUCLEOTIDE SEQUENCE</scope>
</reference>
<dbReference type="GO" id="GO:0032543">
    <property type="term" value="P:mitochondrial translation"/>
    <property type="evidence" value="ECO:0007669"/>
    <property type="project" value="TreeGrafter"/>
</dbReference>
<dbReference type="GO" id="GO:0005739">
    <property type="term" value="C:mitochondrion"/>
    <property type="evidence" value="ECO:0007669"/>
    <property type="project" value="TreeGrafter"/>
</dbReference>
<evidence type="ECO:0000256" key="2">
    <source>
        <dbReference type="ARBA" id="ARBA00022917"/>
    </source>
</evidence>
<dbReference type="PANTHER" id="PTHR43261">
    <property type="entry name" value="TRANSLATION ELONGATION FACTOR G-RELATED"/>
    <property type="match status" value="1"/>
</dbReference>
<dbReference type="Pfam" id="PF00679">
    <property type="entry name" value="EFG_C"/>
    <property type="match status" value="1"/>
</dbReference>
<dbReference type="GO" id="GO:0005525">
    <property type="term" value="F:GTP binding"/>
    <property type="evidence" value="ECO:0007669"/>
    <property type="project" value="UniProtKB-KW"/>
</dbReference>
<accession>A0A146MG94</accession>
<protein>
    <submittedName>
        <fullName evidence="6">Ribosome-releasing factor 2, mitochondrial</fullName>
    </submittedName>
</protein>
<gene>
    <name evidence="6" type="primary">EF-G2_1</name>
    <name evidence="6" type="ORF">g.74360</name>
</gene>
<evidence type="ECO:0000256" key="1">
    <source>
        <dbReference type="ARBA" id="ARBA00022741"/>
    </source>
</evidence>
<dbReference type="GO" id="GO:0032790">
    <property type="term" value="P:ribosome disassembly"/>
    <property type="evidence" value="ECO:0007669"/>
    <property type="project" value="TreeGrafter"/>
</dbReference>
<evidence type="ECO:0000313" key="6">
    <source>
        <dbReference type="EMBL" id="JAQ18549.1"/>
    </source>
</evidence>
<sequence length="142" mass="15794">MGYQVIESQATLHWLESKRSVPEQLLSAAASHCIGQILKEGKTILLEPIMSVDITVPEERLNSVLADLGRRRAVILNVETKGENRTVQSEVPTAELVGYSSILRTITSGTASLLMTFADHKPMTEAQMDEMKNYGFHYKKFG</sequence>
<keyword evidence="1" id="KW-0547">Nucleotide-binding</keyword>
<evidence type="ECO:0000256" key="4">
    <source>
        <dbReference type="ARBA" id="ARBA00023134"/>
    </source>
</evidence>
<dbReference type="InterPro" id="IPR035647">
    <property type="entry name" value="EFG_III/V"/>
</dbReference>
<keyword evidence="3" id="KW-0496">Mitochondrion</keyword>
<dbReference type="InterPro" id="IPR035649">
    <property type="entry name" value="EFG_V"/>
</dbReference>
<dbReference type="SUPFAM" id="SSF54980">
    <property type="entry name" value="EF-G C-terminal domain-like"/>
    <property type="match status" value="1"/>
</dbReference>
<organism evidence="6">
    <name type="scientific">Lygus hesperus</name>
    <name type="common">Western plant bug</name>
    <dbReference type="NCBI Taxonomy" id="30085"/>
    <lineage>
        <taxon>Eukaryota</taxon>
        <taxon>Metazoa</taxon>
        <taxon>Ecdysozoa</taxon>
        <taxon>Arthropoda</taxon>
        <taxon>Hexapoda</taxon>
        <taxon>Insecta</taxon>
        <taxon>Pterygota</taxon>
        <taxon>Neoptera</taxon>
        <taxon>Paraneoptera</taxon>
        <taxon>Hemiptera</taxon>
        <taxon>Heteroptera</taxon>
        <taxon>Panheteroptera</taxon>
        <taxon>Cimicomorpha</taxon>
        <taxon>Miridae</taxon>
        <taxon>Mirini</taxon>
        <taxon>Lygus</taxon>
    </lineage>
</organism>
<dbReference type="GO" id="GO:0003924">
    <property type="term" value="F:GTPase activity"/>
    <property type="evidence" value="ECO:0007669"/>
    <property type="project" value="TreeGrafter"/>
</dbReference>
<feature type="domain" description="Elongation factor EFG" evidence="5">
    <location>
        <begin position="44"/>
        <end position="131"/>
    </location>
</feature>
<proteinExistence type="predicted"/>
<keyword evidence="4" id="KW-0342">GTP-binding</keyword>
<evidence type="ECO:0000256" key="3">
    <source>
        <dbReference type="ARBA" id="ARBA00023128"/>
    </source>
</evidence>
<dbReference type="EMBL" id="GDHC01000080">
    <property type="protein sequence ID" value="JAQ18549.1"/>
    <property type="molecule type" value="Transcribed_RNA"/>
</dbReference>
<name>A0A146MG94_LYGHE</name>
<dbReference type="SMART" id="SM00838">
    <property type="entry name" value="EFG_C"/>
    <property type="match status" value="1"/>
</dbReference>
<evidence type="ECO:0000259" key="5">
    <source>
        <dbReference type="SMART" id="SM00838"/>
    </source>
</evidence>
<dbReference type="InterPro" id="IPR000640">
    <property type="entry name" value="EFG_V-like"/>
</dbReference>
<dbReference type="CDD" id="cd03713">
    <property type="entry name" value="EFG_mtEFG_C"/>
    <property type="match status" value="1"/>
</dbReference>
<dbReference type="PANTHER" id="PTHR43261:SF1">
    <property type="entry name" value="RIBOSOME-RELEASING FACTOR 2, MITOCHONDRIAL"/>
    <property type="match status" value="1"/>
</dbReference>
<keyword evidence="2" id="KW-0648">Protein biosynthesis</keyword>
<dbReference type="AlphaFoldDB" id="A0A146MG94"/>
<dbReference type="FunFam" id="3.30.70.240:FF:000001">
    <property type="entry name" value="Elongation factor G"/>
    <property type="match status" value="1"/>
</dbReference>
<dbReference type="Gene3D" id="3.30.70.240">
    <property type="match status" value="1"/>
</dbReference>